<evidence type="ECO:0000259" key="8">
    <source>
        <dbReference type="PROSITE" id="PS50879"/>
    </source>
</evidence>
<dbReference type="CDD" id="cd09276">
    <property type="entry name" value="Rnase_HI_RT_non_LTR"/>
    <property type="match status" value="1"/>
</dbReference>
<dbReference type="PANTHER" id="PTHR10642:SF26">
    <property type="entry name" value="RIBONUCLEASE H1"/>
    <property type="match status" value="1"/>
</dbReference>
<reference evidence="9 10" key="1">
    <citation type="submission" date="2020-11" db="EMBL/GenBank/DDBJ databases">
        <authorList>
            <person name="Wallbank WR R."/>
            <person name="Pardo Diaz C."/>
            <person name="Kozak K."/>
            <person name="Martin S."/>
            <person name="Jiggins C."/>
            <person name="Moest M."/>
            <person name="Warren A I."/>
            <person name="Generalovic N T."/>
            <person name="Byers J.R.P. K."/>
            <person name="Montejo-Kovacevich G."/>
            <person name="Yen C E."/>
        </authorList>
    </citation>
    <scope>NUCLEOTIDE SEQUENCE [LARGE SCALE GENOMIC DNA]</scope>
</reference>
<evidence type="ECO:0000256" key="6">
    <source>
        <dbReference type="ARBA" id="ARBA00022759"/>
    </source>
</evidence>
<dbReference type="GO" id="GO:0043137">
    <property type="term" value="P:DNA replication, removal of RNA primer"/>
    <property type="evidence" value="ECO:0007669"/>
    <property type="project" value="TreeGrafter"/>
</dbReference>
<dbReference type="PANTHER" id="PTHR10642">
    <property type="entry name" value="RIBONUCLEASE H1"/>
    <property type="match status" value="1"/>
</dbReference>
<dbReference type="PROSITE" id="PS50879">
    <property type="entry name" value="RNASE_H_1"/>
    <property type="match status" value="1"/>
</dbReference>
<dbReference type="InterPro" id="IPR050092">
    <property type="entry name" value="RNase_H"/>
</dbReference>
<keyword evidence="7" id="KW-0378">Hydrolase</keyword>
<comment type="similarity">
    <text evidence="2">Belongs to the RNase H family.</text>
</comment>
<dbReference type="Proteomes" id="UP000594454">
    <property type="component" value="Chromosome 3"/>
</dbReference>
<dbReference type="InterPro" id="IPR002156">
    <property type="entry name" value="RNaseH_domain"/>
</dbReference>
<evidence type="ECO:0000256" key="3">
    <source>
        <dbReference type="ARBA" id="ARBA00012180"/>
    </source>
</evidence>
<organism evidence="9 10">
    <name type="scientific">Hermetia illucens</name>
    <name type="common">Black soldier fly</name>
    <dbReference type="NCBI Taxonomy" id="343691"/>
    <lineage>
        <taxon>Eukaryota</taxon>
        <taxon>Metazoa</taxon>
        <taxon>Ecdysozoa</taxon>
        <taxon>Arthropoda</taxon>
        <taxon>Hexapoda</taxon>
        <taxon>Insecta</taxon>
        <taxon>Pterygota</taxon>
        <taxon>Neoptera</taxon>
        <taxon>Endopterygota</taxon>
        <taxon>Diptera</taxon>
        <taxon>Brachycera</taxon>
        <taxon>Stratiomyomorpha</taxon>
        <taxon>Stratiomyidae</taxon>
        <taxon>Hermetiinae</taxon>
        <taxon>Hermetia</taxon>
    </lineage>
</organism>
<evidence type="ECO:0000256" key="4">
    <source>
        <dbReference type="ARBA" id="ARBA00022722"/>
    </source>
</evidence>
<dbReference type="GO" id="GO:0003676">
    <property type="term" value="F:nucleic acid binding"/>
    <property type="evidence" value="ECO:0007669"/>
    <property type="project" value="InterPro"/>
</dbReference>
<dbReference type="SUPFAM" id="SSF53098">
    <property type="entry name" value="Ribonuclease H-like"/>
    <property type="match status" value="1"/>
</dbReference>
<evidence type="ECO:0000256" key="1">
    <source>
        <dbReference type="ARBA" id="ARBA00000077"/>
    </source>
</evidence>
<evidence type="ECO:0000256" key="7">
    <source>
        <dbReference type="ARBA" id="ARBA00022801"/>
    </source>
</evidence>
<gene>
    <name evidence="9" type="ORF">HERILL_LOCUS6603</name>
</gene>
<feature type="domain" description="RNase H type-1" evidence="8">
    <location>
        <begin position="64"/>
        <end position="192"/>
    </location>
</feature>
<protein>
    <recommendedName>
        <fullName evidence="3">ribonuclease H</fullName>
        <ecNumber evidence="3">3.1.26.4</ecNumber>
    </recommendedName>
</protein>
<dbReference type="InterPro" id="IPR012337">
    <property type="entry name" value="RNaseH-like_sf"/>
</dbReference>
<sequence>MAGSMNEAGSCLNRRKIDILSRRYPELLILRDNMTTRFHFDKKFETRWNNKANWGSVAATYGLNQQLITWYTDVSFTAEGAGAGVIGPRKMYFEPMGRYSSIFQAEIYAIDKCASFNLQRNYRRQNIAILTESQAAIKALRSNQVNSKLVWECLERLNILGSSNNVWILWVPGHAGLEGNEAADELAKKGAETPLHGPEPFCGIGNGLMAMNLRNEEKRLRELYWAGLPGMEHTHKGLLKPHQNEPPNHSGNSHWSLSAELPPRETMDIYGHCLQVLCGRGRNLYTRPGTVSGTCAK</sequence>
<evidence type="ECO:0000256" key="2">
    <source>
        <dbReference type="ARBA" id="ARBA00005300"/>
    </source>
</evidence>
<dbReference type="GO" id="GO:0004523">
    <property type="term" value="F:RNA-DNA hybrid ribonuclease activity"/>
    <property type="evidence" value="ECO:0007669"/>
    <property type="project" value="UniProtKB-EC"/>
</dbReference>
<evidence type="ECO:0000256" key="5">
    <source>
        <dbReference type="ARBA" id="ARBA00022723"/>
    </source>
</evidence>
<comment type="catalytic activity">
    <reaction evidence="1">
        <text>Endonucleolytic cleavage to 5'-phosphomonoester.</text>
        <dbReference type="EC" id="3.1.26.4"/>
    </reaction>
</comment>
<dbReference type="EC" id="3.1.26.4" evidence="3"/>
<proteinExistence type="inferred from homology"/>
<dbReference type="Pfam" id="PF00075">
    <property type="entry name" value="RNase_H"/>
    <property type="match status" value="1"/>
</dbReference>
<dbReference type="Gene3D" id="3.30.420.10">
    <property type="entry name" value="Ribonuclease H-like superfamily/Ribonuclease H"/>
    <property type="match status" value="1"/>
</dbReference>
<dbReference type="InterPro" id="IPR036397">
    <property type="entry name" value="RNaseH_sf"/>
</dbReference>
<dbReference type="InParanoid" id="A0A7R8UMP1"/>
<evidence type="ECO:0000313" key="10">
    <source>
        <dbReference type="Proteomes" id="UP000594454"/>
    </source>
</evidence>
<keyword evidence="10" id="KW-1185">Reference proteome</keyword>
<evidence type="ECO:0000313" key="9">
    <source>
        <dbReference type="EMBL" id="CAD7083660.1"/>
    </source>
</evidence>
<dbReference type="GO" id="GO:0046872">
    <property type="term" value="F:metal ion binding"/>
    <property type="evidence" value="ECO:0007669"/>
    <property type="project" value="UniProtKB-KW"/>
</dbReference>
<name>A0A7R8UMP1_HERIL</name>
<accession>A0A7R8UMP1</accession>
<dbReference type="EMBL" id="LR899011">
    <property type="protein sequence ID" value="CAD7083660.1"/>
    <property type="molecule type" value="Genomic_DNA"/>
</dbReference>
<keyword evidence="4" id="KW-0540">Nuclease</keyword>
<keyword evidence="5" id="KW-0479">Metal-binding</keyword>
<keyword evidence="6" id="KW-0255">Endonuclease</keyword>
<dbReference type="AlphaFoldDB" id="A0A7R8UMP1"/>